<dbReference type="PANTHER" id="PTHR11439">
    <property type="entry name" value="GAG-POL-RELATED RETROTRANSPOSON"/>
    <property type="match status" value="1"/>
</dbReference>
<keyword evidence="1" id="KW-1133">Transmembrane helix</keyword>
<proteinExistence type="predicted"/>
<feature type="transmembrane region" description="Helical" evidence="1">
    <location>
        <begin position="114"/>
        <end position="132"/>
    </location>
</feature>
<keyword evidence="1" id="KW-0472">Membrane</keyword>
<dbReference type="STRING" id="57577.A0A2K3JWK6"/>
<gene>
    <name evidence="2" type="ORF">L195_g050906</name>
</gene>
<accession>A0A2K3JWK6</accession>
<keyword evidence="1" id="KW-0812">Transmembrane</keyword>
<evidence type="ECO:0000313" key="3">
    <source>
        <dbReference type="Proteomes" id="UP000236291"/>
    </source>
</evidence>
<feature type="transmembrane region" description="Helical" evidence="1">
    <location>
        <begin position="152"/>
        <end position="175"/>
    </location>
</feature>
<evidence type="ECO:0000313" key="2">
    <source>
        <dbReference type="EMBL" id="PNX58425.1"/>
    </source>
</evidence>
<name>A0A2K3JWK6_TRIPR</name>
<protein>
    <submittedName>
        <fullName evidence="2">NBS-containing resistance-like protein</fullName>
    </submittedName>
</protein>
<reference evidence="2 3" key="2">
    <citation type="journal article" date="2017" name="Front. Plant Sci.">
        <title>Gene Classification and Mining of Molecular Markers Useful in Red Clover (Trifolium pratense) Breeding.</title>
        <authorList>
            <person name="Istvanek J."/>
            <person name="Dluhosova J."/>
            <person name="Dluhos P."/>
            <person name="Patkova L."/>
            <person name="Nedelnik J."/>
            <person name="Repkova J."/>
        </authorList>
    </citation>
    <scope>NUCLEOTIDE SEQUENCE [LARGE SCALE GENOMIC DNA]</scope>
    <source>
        <strain evidence="3">cv. Tatra</strain>
        <tissue evidence="2">Young leaves</tissue>
    </source>
</reference>
<dbReference type="Proteomes" id="UP000236291">
    <property type="component" value="Unassembled WGS sequence"/>
</dbReference>
<dbReference type="CDD" id="cd09272">
    <property type="entry name" value="RNase_HI_RT_Ty1"/>
    <property type="match status" value="1"/>
</dbReference>
<organism evidence="2 3">
    <name type="scientific">Trifolium pratense</name>
    <name type="common">Red clover</name>
    <dbReference type="NCBI Taxonomy" id="57577"/>
    <lineage>
        <taxon>Eukaryota</taxon>
        <taxon>Viridiplantae</taxon>
        <taxon>Streptophyta</taxon>
        <taxon>Embryophyta</taxon>
        <taxon>Tracheophyta</taxon>
        <taxon>Spermatophyta</taxon>
        <taxon>Magnoliopsida</taxon>
        <taxon>eudicotyledons</taxon>
        <taxon>Gunneridae</taxon>
        <taxon>Pentapetalae</taxon>
        <taxon>rosids</taxon>
        <taxon>fabids</taxon>
        <taxon>Fabales</taxon>
        <taxon>Fabaceae</taxon>
        <taxon>Papilionoideae</taxon>
        <taxon>50 kb inversion clade</taxon>
        <taxon>NPAAA clade</taxon>
        <taxon>Hologalegina</taxon>
        <taxon>IRL clade</taxon>
        <taxon>Trifolieae</taxon>
        <taxon>Trifolium</taxon>
    </lineage>
</organism>
<dbReference type="PANTHER" id="PTHR11439:SF524">
    <property type="entry name" value="RNA-DIRECTED DNA POLYMERASE, PROTEIN KINASE RLK-PELLE-DLSV FAMILY"/>
    <property type="match status" value="1"/>
</dbReference>
<dbReference type="EMBL" id="ASHM01078578">
    <property type="protein sequence ID" value="PNX58425.1"/>
    <property type="molecule type" value="Genomic_DNA"/>
</dbReference>
<reference evidence="2 3" key="1">
    <citation type="journal article" date="2014" name="Am. J. Bot.">
        <title>Genome assembly and annotation for red clover (Trifolium pratense; Fabaceae).</title>
        <authorList>
            <person name="Istvanek J."/>
            <person name="Jaros M."/>
            <person name="Krenek A."/>
            <person name="Repkova J."/>
        </authorList>
    </citation>
    <scope>NUCLEOTIDE SEQUENCE [LARGE SCALE GENOMIC DNA]</scope>
    <source>
        <strain evidence="3">cv. Tatra</strain>
        <tissue evidence="2">Young leaves</tissue>
    </source>
</reference>
<dbReference type="AlphaFoldDB" id="A0A2K3JWK6"/>
<comment type="caution">
    <text evidence="2">The sequence shown here is derived from an EMBL/GenBank/DDBJ whole genome shotgun (WGS) entry which is preliminary data.</text>
</comment>
<evidence type="ECO:0000256" key="1">
    <source>
        <dbReference type="SAM" id="Phobius"/>
    </source>
</evidence>
<sequence length="216" mass="24817">MHDPKTEHMHALKRVVRYVQGTLDLGLHLYTSSLTSLISYIDADWGGCPDTRRSTSDYCVFLGDNLISWSSKWQPTLSRSSGEAEYRGVANVVSESCWIRNLLLELHYPIRKPTLVYCSNVSAIYLSLTILFNSGALNTLRWIYTLFEKKLLVAKFVSFMFPLAIKLMTFSLMVFRAYPLMIFVPVSAYVNLPLQRLGCDRIWKHLIDSILKYLCT</sequence>